<gene>
    <name evidence="1" type="ORF">E4U09_005035</name>
</gene>
<sequence length="182" mass="19953">MDSGSSAANLPDFSAATGHVRNFADTLDMELDKISNLAAVQDGARWVQLSTRVDGHEDRLTEVQGTVTVTQGDITALQGDFTVLRGDFIALRGDFTALGGDFTALRDANTTLRRDVSGMEQNISRFQSDMRSLREEFLASREQSLQLGRNLGSLSIAIESMNDRLIESTQEQADARIRLEAL</sequence>
<reference evidence="1 2" key="1">
    <citation type="journal article" date="2020" name="bioRxiv">
        <title>Whole genome comparisons of ergot fungi reveals the divergence and evolution of species within the genus Claviceps are the result of varying mechanisms driving genome evolution and host range expansion.</title>
        <authorList>
            <person name="Wyka S.A."/>
            <person name="Mondo S.J."/>
            <person name="Liu M."/>
            <person name="Dettman J."/>
            <person name="Nalam V."/>
            <person name="Broders K.D."/>
        </authorList>
    </citation>
    <scope>NUCLEOTIDE SEQUENCE [LARGE SCALE GENOMIC DNA]</scope>
    <source>
        <strain evidence="1 2">Clav52</strain>
    </source>
</reference>
<protein>
    <submittedName>
        <fullName evidence="1">Uncharacterized protein</fullName>
    </submittedName>
</protein>
<keyword evidence="2" id="KW-1185">Reference proteome</keyword>
<dbReference type="AlphaFoldDB" id="A0A9P7QNY1"/>
<organism evidence="1 2">
    <name type="scientific">Claviceps aff. purpurea</name>
    <dbReference type="NCBI Taxonomy" id="1967640"/>
    <lineage>
        <taxon>Eukaryota</taxon>
        <taxon>Fungi</taxon>
        <taxon>Dikarya</taxon>
        <taxon>Ascomycota</taxon>
        <taxon>Pezizomycotina</taxon>
        <taxon>Sordariomycetes</taxon>
        <taxon>Hypocreomycetidae</taxon>
        <taxon>Hypocreales</taxon>
        <taxon>Clavicipitaceae</taxon>
        <taxon>Claviceps</taxon>
    </lineage>
</organism>
<evidence type="ECO:0000313" key="2">
    <source>
        <dbReference type="Proteomes" id="UP000707071"/>
    </source>
</evidence>
<accession>A0A9P7QNY1</accession>
<dbReference type="Proteomes" id="UP000707071">
    <property type="component" value="Unassembled WGS sequence"/>
</dbReference>
<dbReference type="EMBL" id="SRRH01000041">
    <property type="protein sequence ID" value="KAG6301581.1"/>
    <property type="molecule type" value="Genomic_DNA"/>
</dbReference>
<evidence type="ECO:0000313" key="1">
    <source>
        <dbReference type="EMBL" id="KAG6301581.1"/>
    </source>
</evidence>
<name>A0A9P7QNY1_9HYPO</name>
<proteinExistence type="predicted"/>
<comment type="caution">
    <text evidence="1">The sequence shown here is derived from an EMBL/GenBank/DDBJ whole genome shotgun (WGS) entry which is preliminary data.</text>
</comment>
<dbReference type="Gene3D" id="1.20.5.340">
    <property type="match status" value="1"/>
</dbReference>